<reference evidence="2 3" key="1">
    <citation type="submission" date="2017-06" db="EMBL/GenBank/DDBJ databases">
        <title>Comparative genomic analysis of Ambrosia Fusariam Clade fungi.</title>
        <authorList>
            <person name="Stajich J.E."/>
            <person name="Carrillo J."/>
            <person name="Kijimoto T."/>
            <person name="Eskalen A."/>
            <person name="O'Donnell K."/>
            <person name="Kasson M."/>
        </authorList>
    </citation>
    <scope>NUCLEOTIDE SEQUENCE [LARGE SCALE GENOMIC DNA]</scope>
    <source>
        <strain evidence="2 3">NRRL62579</strain>
    </source>
</reference>
<dbReference type="EMBL" id="NKCK01000242">
    <property type="protein sequence ID" value="RSL89667.1"/>
    <property type="molecule type" value="Genomic_DNA"/>
</dbReference>
<dbReference type="Proteomes" id="UP000287144">
    <property type="component" value="Unassembled WGS sequence"/>
</dbReference>
<dbReference type="AlphaFoldDB" id="A0A428SIV2"/>
<comment type="caution">
    <text evidence="2">The sequence shown here is derived from an EMBL/GenBank/DDBJ whole genome shotgun (WGS) entry which is preliminary data.</text>
</comment>
<feature type="region of interest" description="Disordered" evidence="1">
    <location>
        <begin position="1"/>
        <end position="22"/>
    </location>
</feature>
<evidence type="ECO:0000313" key="2">
    <source>
        <dbReference type="EMBL" id="RSL89667.1"/>
    </source>
</evidence>
<evidence type="ECO:0000256" key="1">
    <source>
        <dbReference type="SAM" id="MobiDB-lite"/>
    </source>
</evidence>
<keyword evidence="3" id="KW-1185">Reference proteome</keyword>
<evidence type="ECO:0000313" key="3">
    <source>
        <dbReference type="Proteomes" id="UP000287144"/>
    </source>
</evidence>
<protein>
    <submittedName>
        <fullName evidence="2">Uncharacterized protein</fullName>
    </submittedName>
</protein>
<name>A0A428SIV2_9HYPO</name>
<gene>
    <name evidence="2" type="ORF">CEP52_014854</name>
</gene>
<accession>A0A428SIV2</accession>
<proteinExistence type="predicted"/>
<organism evidence="2 3">
    <name type="scientific">Fusarium oligoseptatum</name>
    <dbReference type="NCBI Taxonomy" id="2604345"/>
    <lineage>
        <taxon>Eukaryota</taxon>
        <taxon>Fungi</taxon>
        <taxon>Dikarya</taxon>
        <taxon>Ascomycota</taxon>
        <taxon>Pezizomycotina</taxon>
        <taxon>Sordariomycetes</taxon>
        <taxon>Hypocreomycetidae</taxon>
        <taxon>Hypocreales</taxon>
        <taxon>Nectriaceae</taxon>
        <taxon>Fusarium</taxon>
        <taxon>Fusarium solani species complex</taxon>
    </lineage>
</organism>
<sequence>MPDTHASTSKPPSKPSEPSMFDRRWKPPVILYQKLPHESKTALACTCHDIVLEELKELRVSYQELLMKVQLMEDRYGSSCWRVDEADYDKCGTEKE</sequence>